<gene>
    <name evidence="2" type="ORF">GCM10009037_12430</name>
</gene>
<protein>
    <submittedName>
        <fullName evidence="2">CoA-binding protein</fullName>
    </submittedName>
</protein>
<dbReference type="RefSeq" id="WP_188880399.1">
    <property type="nucleotide sequence ID" value="NZ_BMPF01000002.1"/>
</dbReference>
<name>A0A830F8K2_9EURY</name>
<dbReference type="PANTHER" id="PTHR33303:SF2">
    <property type="entry name" value="COA-BINDING DOMAIN-CONTAINING PROTEIN"/>
    <property type="match status" value="1"/>
</dbReference>
<dbReference type="OrthoDB" id="42776at2157"/>
<dbReference type="InterPro" id="IPR003781">
    <property type="entry name" value="CoA-bd"/>
</dbReference>
<evidence type="ECO:0000313" key="2">
    <source>
        <dbReference type="EMBL" id="GGL30260.1"/>
    </source>
</evidence>
<proteinExistence type="predicted"/>
<dbReference type="SMART" id="SM00881">
    <property type="entry name" value="CoA_binding"/>
    <property type="match status" value="1"/>
</dbReference>
<accession>A0A830F8K2</accession>
<reference evidence="2 3" key="1">
    <citation type="journal article" date="2019" name="Int. J. Syst. Evol. Microbiol.">
        <title>The Global Catalogue of Microorganisms (GCM) 10K type strain sequencing project: providing services to taxonomists for standard genome sequencing and annotation.</title>
        <authorList>
            <consortium name="The Broad Institute Genomics Platform"/>
            <consortium name="The Broad Institute Genome Sequencing Center for Infectious Disease"/>
            <person name="Wu L."/>
            <person name="Ma J."/>
        </authorList>
    </citation>
    <scope>NUCLEOTIDE SEQUENCE [LARGE SCALE GENOMIC DNA]</scope>
    <source>
        <strain evidence="2 3">JCM 19585</strain>
    </source>
</reference>
<organism evidence="2 3">
    <name type="scientific">Halarchaeum grantii</name>
    <dbReference type="NCBI Taxonomy" id="1193105"/>
    <lineage>
        <taxon>Archaea</taxon>
        <taxon>Methanobacteriati</taxon>
        <taxon>Methanobacteriota</taxon>
        <taxon>Stenosarchaea group</taxon>
        <taxon>Halobacteria</taxon>
        <taxon>Halobacteriales</taxon>
        <taxon>Halobacteriaceae</taxon>
    </lineage>
</organism>
<sequence length="135" mass="14930">MPVEDDETLAEILDYETIAVVGCSSTPGKAAHDVPKYLQEHGYRIVPVNPTAEEVLGERAYDSLADVEEEVDVVDVFRPSEEVAGIVEEALAREDVRVVWTQLGIEDDEAARRAEEGGLLVVQDRCLKVEHGRLK</sequence>
<dbReference type="EMBL" id="BMPF01000002">
    <property type="protein sequence ID" value="GGL30260.1"/>
    <property type="molecule type" value="Genomic_DNA"/>
</dbReference>
<feature type="domain" description="CoA-binding" evidence="1">
    <location>
        <begin position="12"/>
        <end position="105"/>
    </location>
</feature>
<dbReference type="Pfam" id="PF13380">
    <property type="entry name" value="CoA_binding_2"/>
    <property type="match status" value="1"/>
</dbReference>
<dbReference type="SUPFAM" id="SSF51735">
    <property type="entry name" value="NAD(P)-binding Rossmann-fold domains"/>
    <property type="match status" value="1"/>
</dbReference>
<comment type="caution">
    <text evidence="2">The sequence shown here is derived from an EMBL/GenBank/DDBJ whole genome shotgun (WGS) entry which is preliminary data.</text>
</comment>
<dbReference type="PANTHER" id="PTHR33303">
    <property type="entry name" value="CYTOPLASMIC PROTEIN-RELATED"/>
    <property type="match status" value="1"/>
</dbReference>
<keyword evidence="3" id="KW-1185">Reference proteome</keyword>
<dbReference type="AlphaFoldDB" id="A0A830F8K2"/>
<dbReference type="Gene3D" id="3.40.50.720">
    <property type="entry name" value="NAD(P)-binding Rossmann-like Domain"/>
    <property type="match status" value="1"/>
</dbReference>
<dbReference type="InterPro" id="IPR036291">
    <property type="entry name" value="NAD(P)-bd_dom_sf"/>
</dbReference>
<evidence type="ECO:0000259" key="1">
    <source>
        <dbReference type="SMART" id="SM00881"/>
    </source>
</evidence>
<dbReference type="Proteomes" id="UP000628840">
    <property type="component" value="Unassembled WGS sequence"/>
</dbReference>
<evidence type="ECO:0000313" key="3">
    <source>
        <dbReference type="Proteomes" id="UP000628840"/>
    </source>
</evidence>